<dbReference type="KEGG" id="sdyn:Mal52_37770"/>
<organism evidence="2 3">
    <name type="scientific">Symmachiella dynata</name>
    <dbReference type="NCBI Taxonomy" id="2527995"/>
    <lineage>
        <taxon>Bacteria</taxon>
        <taxon>Pseudomonadati</taxon>
        <taxon>Planctomycetota</taxon>
        <taxon>Planctomycetia</taxon>
        <taxon>Planctomycetales</taxon>
        <taxon>Planctomycetaceae</taxon>
        <taxon>Symmachiella</taxon>
    </lineage>
</organism>
<proteinExistence type="predicted"/>
<evidence type="ECO:0000313" key="2">
    <source>
        <dbReference type="EMBL" id="QDU45285.1"/>
    </source>
</evidence>
<dbReference type="Gene3D" id="3.80.10.10">
    <property type="entry name" value="Ribonuclease Inhibitor"/>
    <property type="match status" value="1"/>
</dbReference>
<dbReference type="Pfam" id="PF13516">
    <property type="entry name" value="LRR_6"/>
    <property type="match status" value="3"/>
</dbReference>
<evidence type="ECO:0000256" key="1">
    <source>
        <dbReference type="SAM" id="SignalP"/>
    </source>
</evidence>
<keyword evidence="3" id="KW-1185">Reference proteome</keyword>
<dbReference type="AlphaFoldDB" id="A0A517ZSA1"/>
<keyword evidence="1" id="KW-0732">Signal</keyword>
<dbReference type="PANTHER" id="PTHR13318">
    <property type="entry name" value="PARTNER OF PAIRED, ISOFORM B-RELATED"/>
    <property type="match status" value="1"/>
</dbReference>
<dbReference type="GO" id="GO:0019005">
    <property type="term" value="C:SCF ubiquitin ligase complex"/>
    <property type="evidence" value="ECO:0007669"/>
    <property type="project" value="TreeGrafter"/>
</dbReference>
<dbReference type="EMBL" id="CP036276">
    <property type="protein sequence ID" value="QDU45285.1"/>
    <property type="molecule type" value="Genomic_DNA"/>
</dbReference>
<gene>
    <name evidence="2" type="primary">inlA_19</name>
    <name evidence="2" type="ORF">Mal52_37770</name>
</gene>
<dbReference type="Proteomes" id="UP000319383">
    <property type="component" value="Chromosome"/>
</dbReference>
<dbReference type="InterPro" id="IPR001611">
    <property type="entry name" value="Leu-rich_rpt"/>
</dbReference>
<accession>A0A517ZSA1</accession>
<feature type="chain" id="PRO_5021906125" evidence="1">
    <location>
        <begin position="20"/>
        <end position="178"/>
    </location>
</feature>
<evidence type="ECO:0000313" key="3">
    <source>
        <dbReference type="Proteomes" id="UP000319383"/>
    </source>
</evidence>
<reference evidence="2 3" key="1">
    <citation type="submission" date="2019-02" db="EMBL/GenBank/DDBJ databases">
        <title>Deep-cultivation of Planctomycetes and their phenomic and genomic characterization uncovers novel biology.</title>
        <authorList>
            <person name="Wiegand S."/>
            <person name="Jogler M."/>
            <person name="Boedeker C."/>
            <person name="Pinto D."/>
            <person name="Vollmers J."/>
            <person name="Rivas-Marin E."/>
            <person name="Kohn T."/>
            <person name="Peeters S.H."/>
            <person name="Heuer A."/>
            <person name="Rast P."/>
            <person name="Oberbeckmann S."/>
            <person name="Bunk B."/>
            <person name="Jeske O."/>
            <person name="Meyerdierks A."/>
            <person name="Storesund J.E."/>
            <person name="Kallscheuer N."/>
            <person name="Luecker S."/>
            <person name="Lage O.M."/>
            <person name="Pohl T."/>
            <person name="Merkel B.J."/>
            <person name="Hornburger P."/>
            <person name="Mueller R.-W."/>
            <person name="Bruemmer F."/>
            <person name="Labrenz M."/>
            <person name="Spormann A.M."/>
            <person name="Op den Camp H."/>
            <person name="Overmann J."/>
            <person name="Amann R."/>
            <person name="Jetten M.S.M."/>
            <person name="Mascher T."/>
            <person name="Medema M.H."/>
            <person name="Devos D.P."/>
            <person name="Kaster A.-K."/>
            <person name="Ovreas L."/>
            <person name="Rohde M."/>
            <person name="Galperin M.Y."/>
            <person name="Jogler C."/>
        </authorList>
    </citation>
    <scope>NUCLEOTIDE SEQUENCE [LARGE SCALE GENOMIC DNA]</scope>
    <source>
        <strain evidence="2 3">Mal52</strain>
    </source>
</reference>
<dbReference type="GO" id="GO:0031146">
    <property type="term" value="P:SCF-dependent proteasomal ubiquitin-dependent protein catabolic process"/>
    <property type="evidence" value="ECO:0007669"/>
    <property type="project" value="TreeGrafter"/>
</dbReference>
<name>A0A517ZSA1_9PLAN</name>
<protein>
    <submittedName>
        <fullName evidence="2">Internalin-A</fullName>
    </submittedName>
</protein>
<dbReference type="InterPro" id="IPR032675">
    <property type="entry name" value="LRR_dom_sf"/>
</dbReference>
<feature type="signal peptide" evidence="1">
    <location>
        <begin position="1"/>
        <end position="19"/>
    </location>
</feature>
<dbReference type="SUPFAM" id="SSF52047">
    <property type="entry name" value="RNI-like"/>
    <property type="match status" value="1"/>
</dbReference>
<sequence precursor="true">MNHHVLAALVALSSVAGLAGCENGPTEQEKIALAVIQQETGALISVQKGGAAKVDFTHMGVDDAGLEPIKHVKHLRMLILAGTSITDAGMKNLSELPRIRQMTLRGTQIGDKGLESLSGLTTLEELDLSHTQVTDAGMQHLAKMTGLEKVYLGGTSVTYEGRKLLREALPNTKVFQDE</sequence>
<dbReference type="RefSeq" id="WP_145377678.1">
    <property type="nucleotide sequence ID" value="NZ_CP036276.1"/>
</dbReference>